<name>A0A6C0JL52_9ZZZZ</name>
<reference evidence="6" key="1">
    <citation type="journal article" date="2020" name="Nature">
        <title>Giant virus diversity and host interactions through global metagenomics.</title>
        <authorList>
            <person name="Schulz F."/>
            <person name="Roux S."/>
            <person name="Paez-Espino D."/>
            <person name="Jungbluth S."/>
            <person name="Walsh D.A."/>
            <person name="Denef V.J."/>
            <person name="McMahon K.D."/>
            <person name="Konstantinidis K.T."/>
            <person name="Eloe-Fadrosh E.A."/>
            <person name="Kyrpides N.C."/>
            <person name="Woyke T."/>
        </authorList>
    </citation>
    <scope>NUCLEOTIDE SEQUENCE</scope>
    <source>
        <strain evidence="6">GVMAG-S-1035315-10</strain>
    </source>
</reference>
<evidence type="ECO:0000256" key="1">
    <source>
        <dbReference type="ARBA" id="ARBA00022801"/>
    </source>
</evidence>
<feature type="transmembrane region" description="Helical" evidence="4">
    <location>
        <begin position="39"/>
        <end position="58"/>
    </location>
</feature>
<evidence type="ECO:0000256" key="3">
    <source>
        <dbReference type="ARBA" id="ARBA00023098"/>
    </source>
</evidence>
<dbReference type="InterPro" id="IPR002641">
    <property type="entry name" value="PNPLA_dom"/>
</dbReference>
<accession>A0A6C0JL52</accession>
<dbReference type="PANTHER" id="PTHR14226:SF78">
    <property type="entry name" value="SLR0060 PROTEIN"/>
    <property type="match status" value="1"/>
</dbReference>
<dbReference type="InterPro" id="IPR016035">
    <property type="entry name" value="Acyl_Trfase/lysoPLipase"/>
</dbReference>
<dbReference type="GO" id="GO:0016787">
    <property type="term" value="F:hydrolase activity"/>
    <property type="evidence" value="ECO:0007669"/>
    <property type="project" value="UniProtKB-KW"/>
</dbReference>
<keyword evidence="4" id="KW-1133">Transmembrane helix</keyword>
<keyword evidence="4" id="KW-0812">Transmembrane</keyword>
<dbReference type="PROSITE" id="PS51635">
    <property type="entry name" value="PNPLA"/>
    <property type="match status" value="1"/>
</dbReference>
<proteinExistence type="predicted"/>
<evidence type="ECO:0000256" key="2">
    <source>
        <dbReference type="ARBA" id="ARBA00022963"/>
    </source>
</evidence>
<dbReference type="SUPFAM" id="SSF52151">
    <property type="entry name" value="FabD/lysophospholipase-like"/>
    <property type="match status" value="1"/>
</dbReference>
<keyword evidence="1" id="KW-0378">Hydrolase</keyword>
<keyword evidence="2" id="KW-0442">Lipid degradation</keyword>
<keyword evidence="3" id="KW-0443">Lipid metabolism</keyword>
<dbReference type="Pfam" id="PF01734">
    <property type="entry name" value="Patatin"/>
    <property type="match status" value="1"/>
</dbReference>
<dbReference type="InterPro" id="IPR050301">
    <property type="entry name" value="NTE"/>
</dbReference>
<keyword evidence="4" id="KW-0472">Membrane</keyword>
<sequence>MSLPFKKLALGGGGAKGILHIGALRELAKYQKLYFPNGVYGTSIGAIIAVFVAFEIPFGDKFMDDKKDVLALSSLVPSLTFETLQTGFPEKGTFTMDVFHEKISSVFKLSGLDIQTLKIRDAKMPLYIISSNITKGVPTIFTGDVTIVDALRCSCALPFVYRPQELYGQLYIDGDAFLPYIGALEKDAFVISLKTHACGKITPKSLSDMSILTYIREVYNMSVNSGVKLCKNDTTLDLIYPNLLAESDLNDFNVADILRVSEESMRGFLISKGLLKEFPEVSSGGLTNHLK</sequence>
<dbReference type="GO" id="GO:0016042">
    <property type="term" value="P:lipid catabolic process"/>
    <property type="evidence" value="ECO:0007669"/>
    <property type="project" value="UniProtKB-KW"/>
</dbReference>
<feature type="domain" description="PNPLA" evidence="5">
    <location>
        <begin position="8"/>
        <end position="186"/>
    </location>
</feature>
<dbReference type="Gene3D" id="3.40.1090.10">
    <property type="entry name" value="Cytosolic phospholipase A2 catalytic domain"/>
    <property type="match status" value="1"/>
</dbReference>
<dbReference type="AlphaFoldDB" id="A0A6C0JL52"/>
<protein>
    <recommendedName>
        <fullName evidence="5">PNPLA domain-containing protein</fullName>
    </recommendedName>
</protein>
<evidence type="ECO:0000259" key="5">
    <source>
        <dbReference type="PROSITE" id="PS51635"/>
    </source>
</evidence>
<dbReference type="PANTHER" id="PTHR14226">
    <property type="entry name" value="NEUROPATHY TARGET ESTERASE/SWISS CHEESE D.MELANOGASTER"/>
    <property type="match status" value="1"/>
</dbReference>
<evidence type="ECO:0000256" key="4">
    <source>
        <dbReference type="SAM" id="Phobius"/>
    </source>
</evidence>
<dbReference type="EMBL" id="MN740656">
    <property type="protein sequence ID" value="QHU06485.1"/>
    <property type="molecule type" value="Genomic_DNA"/>
</dbReference>
<evidence type="ECO:0000313" key="6">
    <source>
        <dbReference type="EMBL" id="QHU06485.1"/>
    </source>
</evidence>
<organism evidence="6">
    <name type="scientific">viral metagenome</name>
    <dbReference type="NCBI Taxonomy" id="1070528"/>
    <lineage>
        <taxon>unclassified sequences</taxon>
        <taxon>metagenomes</taxon>
        <taxon>organismal metagenomes</taxon>
    </lineage>
</organism>